<dbReference type="EMBL" id="AFHV02002546">
    <property type="protein sequence ID" value="PUA86096.1"/>
    <property type="molecule type" value="Genomic_DNA"/>
</dbReference>
<gene>
    <name evidence="3" type="ORF">TGBR9_306440</name>
</gene>
<accession>A0A2T6IL84</accession>
<feature type="region of interest" description="Disordered" evidence="1">
    <location>
        <begin position="75"/>
        <end position="121"/>
    </location>
</feature>
<evidence type="ECO:0000313" key="3">
    <source>
        <dbReference type="EMBL" id="PUA86096.1"/>
    </source>
</evidence>
<dbReference type="Proteomes" id="UP000244488">
    <property type="component" value="Unassembled WGS sequence"/>
</dbReference>
<feature type="compositionally biased region" description="Basic and acidic residues" evidence="1">
    <location>
        <begin position="377"/>
        <end position="391"/>
    </location>
</feature>
<feature type="compositionally biased region" description="Basic and acidic residues" evidence="1">
    <location>
        <begin position="105"/>
        <end position="120"/>
    </location>
</feature>
<feature type="compositionally biased region" description="Acidic residues" evidence="1">
    <location>
        <begin position="76"/>
        <end position="95"/>
    </location>
</feature>
<organism evidence="3 4">
    <name type="scientific">Toxoplasma gondii TgCATBr9</name>
    <dbReference type="NCBI Taxonomy" id="943120"/>
    <lineage>
        <taxon>Eukaryota</taxon>
        <taxon>Sar</taxon>
        <taxon>Alveolata</taxon>
        <taxon>Apicomplexa</taxon>
        <taxon>Conoidasida</taxon>
        <taxon>Coccidia</taxon>
        <taxon>Eucoccidiorida</taxon>
        <taxon>Eimeriorina</taxon>
        <taxon>Sarcocystidae</taxon>
        <taxon>Toxoplasma</taxon>
    </lineage>
</organism>
<comment type="caution">
    <text evidence="3">The sequence shown here is derived from an EMBL/GenBank/DDBJ whole genome shotgun (WGS) entry which is preliminary data.</text>
</comment>
<reference evidence="3 4" key="1">
    <citation type="journal article" date="2016" name="Nat. Commun.">
        <title>Local admixture of amplified and diversified secreted pathogenesis determinants shapes mosaic Toxoplasma gondii genomes.</title>
        <authorList>
            <person name="Lorenzi H."/>
            <person name="Khan A."/>
            <person name="Behnke M.S."/>
            <person name="Namasivayam S."/>
            <person name="Swapna L.S."/>
            <person name="Hadjithomas M."/>
            <person name="Karamycheva S."/>
            <person name="Pinney D."/>
            <person name="Brunk B.P."/>
            <person name="Ajioka J.W."/>
            <person name="Ajzenberg D."/>
            <person name="Boothroyd J.C."/>
            <person name="Boyle J.P."/>
            <person name="Darde M.L."/>
            <person name="Diaz-Miranda M.A."/>
            <person name="Dubey J.P."/>
            <person name="Fritz H.M."/>
            <person name="Gennari S.M."/>
            <person name="Gregory B.D."/>
            <person name="Kim K."/>
            <person name="Saeij J.P."/>
            <person name="Su C."/>
            <person name="White M.W."/>
            <person name="Zhu X.Q."/>
            <person name="Howe D.K."/>
            <person name="Rosenthal B.M."/>
            <person name="Grigg M.E."/>
            <person name="Parkinson J."/>
            <person name="Liu L."/>
            <person name="Kissinger J.C."/>
            <person name="Roos D.S."/>
            <person name="Sibley L.D."/>
        </authorList>
    </citation>
    <scope>NUCLEOTIDE SEQUENCE [LARGE SCALE GENOMIC DNA]</scope>
    <source>
        <strain evidence="3 4">TgCATBr9</strain>
    </source>
</reference>
<evidence type="ECO:0000313" key="4">
    <source>
        <dbReference type="Proteomes" id="UP000244488"/>
    </source>
</evidence>
<feature type="domain" description="UBA" evidence="2">
    <location>
        <begin position="236"/>
        <end position="279"/>
    </location>
</feature>
<dbReference type="VEuPathDB" id="ToxoDB:TGBR9_306440"/>
<name>A0A2T6IL84_TOXGO</name>
<evidence type="ECO:0000259" key="2">
    <source>
        <dbReference type="PROSITE" id="PS50030"/>
    </source>
</evidence>
<proteinExistence type="predicted"/>
<dbReference type="InterPro" id="IPR015940">
    <property type="entry name" value="UBA"/>
</dbReference>
<dbReference type="PROSITE" id="PS50030">
    <property type="entry name" value="UBA"/>
    <property type="match status" value="1"/>
</dbReference>
<protein>
    <recommendedName>
        <fullName evidence="2">UBA domain-containing protein</fullName>
    </recommendedName>
</protein>
<dbReference type="AlphaFoldDB" id="A0A2T6IL84"/>
<sequence length="477" mass="53015">MDAQDEMPGSDLLDELTHMYSHLLSSPWIDVWESPSSPPLLRLTLGRTRQLLCACLLCGVASLWGFLPLLRSCSEEKEEGEEEEKDEDEEEEGEEREGRRRGRRLHGDEEERGRGRDRRVVSSLEHTSHASLVQAFDNFTFWALSFCEIFPNGAETPGLARDMRRAGLPRLLSAWRRAVSTLEEERVHHVEAALCSATCVREPPPSSASLSRILEPEERVSDARKDEREAGPRLHAEDEETVERIRRMLPGQFGPGFVYLALSWSRGDIERAVDLLLSDSLPPLLQHVDPALDLQGAAVLLTKRGAKQPAEIRGAEGASEMPGRDAELNARVLAIVDETERVKHDRCQAALIETYKRLAEEGVEFHSSEEESDSEFSDLRDSSQDSNSTDKEGEEEEGGDAEARGPGGGDTRSRGGTAQAGGFQARDASRGRGTGPRRGAPVVGQTLQARRKEENKARYGNHSRKRGHLAKMRRGMI</sequence>
<feature type="compositionally biased region" description="Basic and acidic residues" evidence="1">
    <location>
        <begin position="214"/>
        <end position="239"/>
    </location>
</feature>
<feature type="region of interest" description="Disordered" evidence="1">
    <location>
        <begin position="203"/>
        <end position="239"/>
    </location>
</feature>
<dbReference type="InterPro" id="IPR009060">
    <property type="entry name" value="UBA-like_sf"/>
</dbReference>
<feature type="compositionally biased region" description="Basic residues" evidence="1">
    <location>
        <begin position="459"/>
        <end position="477"/>
    </location>
</feature>
<dbReference type="SUPFAM" id="SSF46934">
    <property type="entry name" value="UBA-like"/>
    <property type="match status" value="1"/>
</dbReference>
<evidence type="ECO:0000256" key="1">
    <source>
        <dbReference type="SAM" id="MobiDB-lite"/>
    </source>
</evidence>
<feature type="region of interest" description="Disordered" evidence="1">
    <location>
        <begin position="363"/>
        <end position="477"/>
    </location>
</feature>